<evidence type="ECO:0000256" key="4">
    <source>
        <dbReference type="ARBA" id="ARBA00022989"/>
    </source>
</evidence>
<dbReference type="Proteomes" id="UP001461498">
    <property type="component" value="Unassembled WGS sequence"/>
</dbReference>
<evidence type="ECO:0000256" key="1">
    <source>
        <dbReference type="ARBA" id="ARBA00004141"/>
    </source>
</evidence>
<comment type="subcellular location">
    <subcellularLocation>
        <location evidence="1">Membrane</location>
        <topology evidence="1">Multi-pass membrane protein</topology>
    </subcellularLocation>
</comment>
<dbReference type="AlphaFoldDB" id="A0AAW1D1K4"/>
<comment type="similarity">
    <text evidence="2 6">Belongs to the peroxisomal membrane protein PXMP2/4 family.</text>
</comment>
<gene>
    <name evidence="7" type="ORF">O3M35_011228</name>
</gene>
<evidence type="ECO:0000313" key="8">
    <source>
        <dbReference type="Proteomes" id="UP001461498"/>
    </source>
</evidence>
<evidence type="ECO:0000256" key="2">
    <source>
        <dbReference type="ARBA" id="ARBA00006824"/>
    </source>
</evidence>
<keyword evidence="3 6" id="KW-0812">Transmembrane</keyword>
<keyword evidence="5 6" id="KW-0472">Membrane</keyword>
<sequence length="192" mass="22372">MAMVLSRISLGIEKLRRFKDIIFSNRYLLYTNVGISVSLSAVGDIAEQSYIINSGHQKEWNSMRTQHMSISGLTVGVLCHHWYNFLDRRFPQRTLKIVIKKVLYDQIIFSPINIAVFFLTIGMLEGLNSKEIFKEFCAKGKLLYAAEWTIWPPAQVINFYWLPTKYRVLYDNTISLGYDVFVSYVKHDRDIS</sequence>
<dbReference type="GO" id="GO:0016020">
    <property type="term" value="C:membrane"/>
    <property type="evidence" value="ECO:0007669"/>
    <property type="project" value="UniProtKB-SubCell"/>
</dbReference>
<evidence type="ECO:0000256" key="6">
    <source>
        <dbReference type="RuleBase" id="RU363053"/>
    </source>
</evidence>
<dbReference type="GO" id="GO:0061668">
    <property type="term" value="P:mitochondrial ribosome assembly"/>
    <property type="evidence" value="ECO:0007669"/>
    <property type="project" value="TreeGrafter"/>
</dbReference>
<dbReference type="Pfam" id="PF04117">
    <property type="entry name" value="Mpv17_PMP22"/>
    <property type="match status" value="1"/>
</dbReference>
<protein>
    <recommendedName>
        <fullName evidence="9">Mpv17-like protein 2</fullName>
    </recommendedName>
</protein>
<organism evidence="7 8">
    <name type="scientific">Rhynocoris fuscipes</name>
    <dbReference type="NCBI Taxonomy" id="488301"/>
    <lineage>
        <taxon>Eukaryota</taxon>
        <taxon>Metazoa</taxon>
        <taxon>Ecdysozoa</taxon>
        <taxon>Arthropoda</taxon>
        <taxon>Hexapoda</taxon>
        <taxon>Insecta</taxon>
        <taxon>Pterygota</taxon>
        <taxon>Neoptera</taxon>
        <taxon>Paraneoptera</taxon>
        <taxon>Hemiptera</taxon>
        <taxon>Heteroptera</taxon>
        <taxon>Panheteroptera</taxon>
        <taxon>Cimicomorpha</taxon>
        <taxon>Reduviidae</taxon>
        <taxon>Harpactorinae</taxon>
        <taxon>Harpactorini</taxon>
        <taxon>Rhynocoris</taxon>
    </lineage>
</organism>
<evidence type="ECO:0000256" key="3">
    <source>
        <dbReference type="ARBA" id="ARBA00022692"/>
    </source>
</evidence>
<dbReference type="GO" id="GO:0005739">
    <property type="term" value="C:mitochondrion"/>
    <property type="evidence" value="ECO:0007669"/>
    <property type="project" value="TreeGrafter"/>
</dbReference>
<name>A0AAW1D1K4_9HEMI</name>
<evidence type="ECO:0000313" key="7">
    <source>
        <dbReference type="EMBL" id="KAK9502449.1"/>
    </source>
</evidence>
<proteinExistence type="inferred from homology"/>
<feature type="transmembrane region" description="Helical" evidence="6">
    <location>
        <begin position="107"/>
        <end position="127"/>
    </location>
</feature>
<dbReference type="PANTHER" id="PTHR11266">
    <property type="entry name" value="PEROXISOMAL MEMBRANE PROTEIN 2, PXMP2 MPV17"/>
    <property type="match status" value="1"/>
</dbReference>
<evidence type="ECO:0008006" key="9">
    <source>
        <dbReference type="Google" id="ProtNLM"/>
    </source>
</evidence>
<evidence type="ECO:0000256" key="5">
    <source>
        <dbReference type="ARBA" id="ARBA00023136"/>
    </source>
</evidence>
<dbReference type="InterPro" id="IPR007248">
    <property type="entry name" value="Mpv17_PMP22"/>
</dbReference>
<keyword evidence="8" id="KW-1185">Reference proteome</keyword>
<comment type="caution">
    <text evidence="6">Lacks conserved residue(s) required for the propagation of feature annotation.</text>
</comment>
<reference evidence="7 8" key="1">
    <citation type="submission" date="2022-12" db="EMBL/GenBank/DDBJ databases">
        <title>Chromosome-level genome assembly of true bugs.</title>
        <authorList>
            <person name="Ma L."/>
            <person name="Li H."/>
        </authorList>
    </citation>
    <scope>NUCLEOTIDE SEQUENCE [LARGE SCALE GENOMIC DNA]</scope>
    <source>
        <strain evidence="7">Lab_2022b</strain>
    </source>
</reference>
<keyword evidence="4 6" id="KW-1133">Transmembrane helix</keyword>
<dbReference type="EMBL" id="JAPXFL010000008">
    <property type="protein sequence ID" value="KAK9502449.1"/>
    <property type="molecule type" value="Genomic_DNA"/>
</dbReference>
<accession>A0AAW1D1K4</accession>
<dbReference type="PANTHER" id="PTHR11266:SF8">
    <property type="entry name" value="MPV17-LIKE PROTEIN 2"/>
    <property type="match status" value="1"/>
</dbReference>
<comment type="caution">
    <text evidence="7">The sequence shown here is derived from an EMBL/GenBank/DDBJ whole genome shotgun (WGS) entry which is preliminary data.</text>
</comment>